<feature type="region of interest" description="Disordered" evidence="1">
    <location>
        <begin position="334"/>
        <end position="355"/>
    </location>
</feature>
<organism evidence="3 4">
    <name type="scientific">Aphanothece hegewaldii CCALA 016</name>
    <dbReference type="NCBI Taxonomy" id="2107694"/>
    <lineage>
        <taxon>Bacteria</taxon>
        <taxon>Bacillati</taxon>
        <taxon>Cyanobacteriota</taxon>
        <taxon>Cyanophyceae</taxon>
        <taxon>Oscillatoriophycideae</taxon>
        <taxon>Chroococcales</taxon>
        <taxon>Aphanothecaceae</taxon>
        <taxon>Aphanothece</taxon>
    </lineage>
</organism>
<dbReference type="SUPFAM" id="SSF51126">
    <property type="entry name" value="Pectin lyase-like"/>
    <property type="match status" value="2"/>
</dbReference>
<reference evidence="3 4" key="1">
    <citation type="submission" date="2018-03" db="EMBL/GenBank/DDBJ databases">
        <title>The ancient ancestry and fast evolution of plastids.</title>
        <authorList>
            <person name="Moore K.R."/>
            <person name="Magnabosco C."/>
            <person name="Momper L."/>
            <person name="Gold D.A."/>
            <person name="Bosak T."/>
            <person name="Fournier G.P."/>
        </authorList>
    </citation>
    <scope>NUCLEOTIDE SEQUENCE [LARGE SCALE GENOMIC DNA]</scope>
    <source>
        <strain evidence="3 4">CCALA 016</strain>
    </source>
</reference>
<evidence type="ECO:0000313" key="3">
    <source>
        <dbReference type="EMBL" id="PSF35519.1"/>
    </source>
</evidence>
<evidence type="ECO:0000259" key="2">
    <source>
        <dbReference type="SMART" id="SM00912"/>
    </source>
</evidence>
<comment type="caution">
    <text evidence="3">The sequence shown here is derived from an EMBL/GenBank/DDBJ whole genome shotgun (WGS) entry which is preliminary data.</text>
</comment>
<dbReference type="NCBIfam" id="TIGR01901">
    <property type="entry name" value="adhes_NPXG"/>
    <property type="match status" value="1"/>
</dbReference>
<feature type="compositionally biased region" description="Low complexity" evidence="1">
    <location>
        <begin position="725"/>
        <end position="735"/>
    </location>
</feature>
<dbReference type="Proteomes" id="UP000239001">
    <property type="component" value="Unassembled WGS sequence"/>
</dbReference>
<dbReference type="SMART" id="SM00912">
    <property type="entry name" value="Haemagg_act"/>
    <property type="match status" value="1"/>
</dbReference>
<dbReference type="EMBL" id="PXOH01000019">
    <property type="protein sequence ID" value="PSF35519.1"/>
    <property type="molecule type" value="Genomic_DNA"/>
</dbReference>
<protein>
    <recommendedName>
        <fullName evidence="2">Filamentous haemagglutinin FhaB/tRNA nuclease CdiA-like TPS domain-containing protein</fullName>
    </recommendedName>
</protein>
<dbReference type="OrthoDB" id="452776at2"/>
<dbReference type="Pfam" id="PF05860">
    <property type="entry name" value="TPS"/>
    <property type="match status" value="1"/>
</dbReference>
<accession>A0A2T1LV14</accession>
<feature type="region of interest" description="Disordered" evidence="1">
    <location>
        <begin position="711"/>
        <end position="745"/>
    </location>
</feature>
<keyword evidence="4" id="KW-1185">Reference proteome</keyword>
<feature type="domain" description="Filamentous haemagglutinin FhaB/tRNA nuclease CdiA-like TPS" evidence="2">
    <location>
        <begin position="40"/>
        <end position="149"/>
    </location>
</feature>
<dbReference type="AlphaFoldDB" id="A0A2T1LV14"/>
<sequence length="764" mass="80162">MGNLRLSRNWQNVKILTVISALVLFPSYTLAQITPDSTLGNENSIVNKIDALNDRIDGGARRGGNLFHSFQEFNINQGKGVYFANPSGVINIFSRVTGGNASQILGVLGVLGKSNLFLINPYGIIFGKNAKLDISGSFVGTTASSIKFGSQGDFSAINPEKPPLLTIQPDALVFTQINAIATIVNQASLKVPNQKSLLIVGGEIKMIGGSAIALNGRVELVGILDLGTIGLNDQFHLNVPNDLQLANITLTQKAKVDAASGTVVLTGQKITLTDSSTIVADIQDNKNGQRMIINASHLSIQDGSQITSTAKEKSQGNSGGITVNATETVEVIGTSNNEQDSKPSKLSSDAQGEGSAGGLIINTKYVRLEDGGKITSSTIDQPDGGNILINASESVELIGRASQRGRANDRDRASAISVQTRGEGKAGDITINTQRLKIQEGAEIIASTFGTGDGGDIIINASDLIYLDGTTSNNNSNDPIKSRIVAETGQELKVNDRPDPLIGTGNGGNISINSQNLTIQNGAEISTSSFQKTGNAGNLTIRVQNTLQSNNGTISTLANEASGGNITISAQDIRLRGNSDIRTNVASGVGGGGDITLTAEEILAFDDSDILAFAQNGIGGNISLNTPIFFGNGYQATDQVNQNPDTLDNNDRVDINASGAVSGVISVPDLTFIQNSLFELPETLINTENLIASSCVIPNQQKAGTFILTGPDGLPTRPNNNLTSPYPTGTIETIPTPSPSPKIDEPQGFYRLNDGTIVLSKKCY</sequence>
<dbReference type="RefSeq" id="WP_106457931.1">
    <property type="nucleotide sequence ID" value="NZ_PXOH01000019.1"/>
</dbReference>
<gene>
    <name evidence="3" type="ORF">C7H19_16015</name>
</gene>
<evidence type="ECO:0000256" key="1">
    <source>
        <dbReference type="SAM" id="MobiDB-lite"/>
    </source>
</evidence>
<dbReference type="InterPro" id="IPR011050">
    <property type="entry name" value="Pectin_lyase_fold/virulence"/>
</dbReference>
<dbReference type="InterPro" id="IPR012334">
    <property type="entry name" value="Pectin_lyas_fold"/>
</dbReference>
<dbReference type="InterPro" id="IPR008638">
    <property type="entry name" value="FhaB/CdiA-like_TPS"/>
</dbReference>
<evidence type="ECO:0000313" key="4">
    <source>
        <dbReference type="Proteomes" id="UP000239001"/>
    </source>
</evidence>
<dbReference type="Gene3D" id="2.160.20.10">
    <property type="entry name" value="Single-stranded right-handed beta-helix, Pectin lyase-like"/>
    <property type="match status" value="2"/>
</dbReference>
<feature type="compositionally biased region" description="Polar residues" evidence="1">
    <location>
        <begin position="334"/>
        <end position="350"/>
    </location>
</feature>
<name>A0A2T1LV14_9CHRO</name>
<proteinExistence type="predicted"/>
<reference evidence="3 4" key="2">
    <citation type="submission" date="2018-03" db="EMBL/GenBank/DDBJ databases">
        <authorList>
            <person name="Keele B.F."/>
        </authorList>
    </citation>
    <scope>NUCLEOTIDE SEQUENCE [LARGE SCALE GENOMIC DNA]</scope>
    <source>
        <strain evidence="3 4">CCALA 016</strain>
    </source>
</reference>